<accession>A0A191WCZ4</accession>
<evidence type="ECO:0000256" key="1">
    <source>
        <dbReference type="SAM" id="Phobius"/>
    </source>
</evidence>
<reference evidence="2 3" key="1">
    <citation type="journal article" date="2016" name="Int. J. Syst. Evol. Microbiol.">
        <title>Agromyces aureus sp. nov., isolated from the rhizosphere of Salix caprea L. grown in a heavy-metal-contaminated soil.</title>
        <authorList>
            <person name="Corretto E."/>
            <person name="Antonielli L."/>
            <person name="Sessitsch A."/>
            <person name="Compant S."/>
            <person name="Gorfer M."/>
            <person name="Kuffner M."/>
            <person name="Brader G."/>
        </authorList>
    </citation>
    <scope>NUCLEOTIDE SEQUENCE [LARGE SCALE GENOMIC DNA]</scope>
    <source>
        <strain evidence="2 3">AR33</strain>
    </source>
</reference>
<keyword evidence="1" id="KW-0812">Transmembrane</keyword>
<feature type="transmembrane region" description="Helical" evidence="1">
    <location>
        <begin position="119"/>
        <end position="138"/>
    </location>
</feature>
<dbReference type="RefSeq" id="WP_067873568.1">
    <property type="nucleotide sequence ID" value="NZ_CP013979.1"/>
</dbReference>
<feature type="transmembrane region" description="Helical" evidence="1">
    <location>
        <begin position="181"/>
        <end position="203"/>
    </location>
</feature>
<reference evidence="3" key="2">
    <citation type="submission" date="2016-01" db="EMBL/GenBank/DDBJ databases">
        <title>Complete genome sequence of Agromyces aureus AR33T and comparison with related organisms.</title>
        <authorList>
            <person name="Corretto E."/>
            <person name="Antonielli L."/>
            <person name="Sessitsch A."/>
            <person name="Brader G."/>
        </authorList>
    </citation>
    <scope>NUCLEOTIDE SEQUENCE [LARGE SCALE GENOMIC DNA]</scope>
    <source>
        <strain evidence="3">AR33</strain>
    </source>
</reference>
<dbReference type="EMBL" id="CP013979">
    <property type="protein sequence ID" value="ANJ26073.1"/>
    <property type="molecule type" value="Genomic_DNA"/>
</dbReference>
<evidence type="ECO:0000313" key="2">
    <source>
        <dbReference type="EMBL" id="ANJ26073.1"/>
    </source>
</evidence>
<name>A0A191WCZ4_9MICO</name>
<keyword evidence="3" id="KW-1185">Reference proteome</keyword>
<feature type="transmembrane region" description="Helical" evidence="1">
    <location>
        <begin position="23"/>
        <end position="43"/>
    </location>
</feature>
<sequence>MSERTVAEPGDTDTRWMTRRARWTHIAVGAAAGLAWAGALRAWMAELSGPASSFSWGTFEGVLLPGLLVGAAFGWASGVGPAASVRERRMLRWCAAAPLAFAIAPMLRPGALADFLREGLGGGAVLVALTAIGGGYALGGGRPLWTRIACGVLAFGISLAGALLTGPLLRGSALALTTPRGAWLAVFDLALMCTLIVASAIPFRRLSRSSPRRLALAGAHDERE</sequence>
<organism evidence="2 3">
    <name type="scientific">Agromyces aureus</name>
    <dbReference type="NCBI Taxonomy" id="453304"/>
    <lineage>
        <taxon>Bacteria</taxon>
        <taxon>Bacillati</taxon>
        <taxon>Actinomycetota</taxon>
        <taxon>Actinomycetes</taxon>
        <taxon>Micrococcales</taxon>
        <taxon>Microbacteriaceae</taxon>
        <taxon>Agromyces</taxon>
    </lineage>
</organism>
<dbReference type="OrthoDB" id="3825761at2"/>
<dbReference type="Proteomes" id="UP000078437">
    <property type="component" value="Chromosome"/>
</dbReference>
<feature type="transmembrane region" description="Helical" evidence="1">
    <location>
        <begin position="90"/>
        <end position="107"/>
    </location>
</feature>
<protein>
    <submittedName>
        <fullName evidence="2">Uncharacterized protein</fullName>
    </submittedName>
</protein>
<proteinExistence type="predicted"/>
<feature type="transmembrane region" description="Helical" evidence="1">
    <location>
        <begin position="63"/>
        <end position="83"/>
    </location>
</feature>
<dbReference type="STRING" id="453304.ATC03_04330"/>
<evidence type="ECO:0000313" key="3">
    <source>
        <dbReference type="Proteomes" id="UP000078437"/>
    </source>
</evidence>
<keyword evidence="1" id="KW-0472">Membrane</keyword>
<dbReference type="KEGG" id="agy:ATC03_04330"/>
<feature type="transmembrane region" description="Helical" evidence="1">
    <location>
        <begin position="150"/>
        <end position="169"/>
    </location>
</feature>
<dbReference type="AlphaFoldDB" id="A0A191WCZ4"/>
<gene>
    <name evidence="2" type="ORF">ATC03_04330</name>
</gene>
<keyword evidence="1" id="KW-1133">Transmembrane helix</keyword>